<keyword evidence="2" id="KW-0732">Signal</keyword>
<dbReference type="KEGG" id="gfm:Enr17x_60660"/>
<dbReference type="AlphaFoldDB" id="A0A518ILN1"/>
<evidence type="ECO:0000256" key="2">
    <source>
        <dbReference type="SAM" id="SignalP"/>
    </source>
</evidence>
<evidence type="ECO:0000313" key="5">
    <source>
        <dbReference type="Proteomes" id="UP000318313"/>
    </source>
</evidence>
<dbReference type="Proteomes" id="UP000318313">
    <property type="component" value="Chromosome"/>
</dbReference>
<proteinExistence type="predicted"/>
<feature type="chain" id="PRO_5021710328" description="DUF1583 domain-containing protein" evidence="2">
    <location>
        <begin position="27"/>
        <end position="267"/>
    </location>
</feature>
<keyword evidence="5" id="KW-1185">Reference proteome</keyword>
<gene>
    <name evidence="4" type="ORF">Enr17x_60660</name>
</gene>
<reference evidence="4 5" key="1">
    <citation type="submission" date="2019-03" db="EMBL/GenBank/DDBJ databases">
        <title>Deep-cultivation of Planctomycetes and their phenomic and genomic characterization uncovers novel biology.</title>
        <authorList>
            <person name="Wiegand S."/>
            <person name="Jogler M."/>
            <person name="Boedeker C."/>
            <person name="Pinto D."/>
            <person name="Vollmers J."/>
            <person name="Rivas-Marin E."/>
            <person name="Kohn T."/>
            <person name="Peeters S.H."/>
            <person name="Heuer A."/>
            <person name="Rast P."/>
            <person name="Oberbeckmann S."/>
            <person name="Bunk B."/>
            <person name="Jeske O."/>
            <person name="Meyerdierks A."/>
            <person name="Storesund J.E."/>
            <person name="Kallscheuer N."/>
            <person name="Luecker S."/>
            <person name="Lage O.M."/>
            <person name="Pohl T."/>
            <person name="Merkel B.J."/>
            <person name="Hornburger P."/>
            <person name="Mueller R.-W."/>
            <person name="Bruemmer F."/>
            <person name="Labrenz M."/>
            <person name="Spormann A.M."/>
            <person name="Op den Camp H."/>
            <person name="Overmann J."/>
            <person name="Amann R."/>
            <person name="Jetten M.S.M."/>
            <person name="Mascher T."/>
            <person name="Medema M.H."/>
            <person name="Devos D.P."/>
            <person name="Kaster A.-K."/>
            <person name="Ovreas L."/>
            <person name="Rohde M."/>
            <person name="Galperin M.Y."/>
            <person name="Jogler C."/>
        </authorList>
    </citation>
    <scope>NUCLEOTIDE SEQUENCE [LARGE SCALE GENOMIC DNA]</scope>
    <source>
        <strain evidence="4 5">Enr17</strain>
    </source>
</reference>
<accession>A0A518ILN1</accession>
<evidence type="ECO:0000313" key="4">
    <source>
        <dbReference type="EMBL" id="QDV53983.1"/>
    </source>
</evidence>
<name>A0A518ILN1_9PLAN</name>
<feature type="transmembrane region" description="Helical" evidence="1">
    <location>
        <begin position="241"/>
        <end position="264"/>
    </location>
</feature>
<protein>
    <recommendedName>
        <fullName evidence="3">DUF1583 domain-containing protein</fullName>
    </recommendedName>
</protein>
<dbReference type="EMBL" id="CP037452">
    <property type="protein sequence ID" value="QDV53983.1"/>
    <property type="molecule type" value="Genomic_DNA"/>
</dbReference>
<keyword evidence="1" id="KW-0472">Membrane</keyword>
<dbReference type="OrthoDB" id="281175at2"/>
<feature type="signal peptide" evidence="2">
    <location>
        <begin position="1"/>
        <end position="26"/>
    </location>
</feature>
<dbReference type="InterPro" id="IPR011475">
    <property type="entry name" value="DUF1583"/>
</dbReference>
<dbReference type="RefSeq" id="WP_145313799.1">
    <property type="nucleotide sequence ID" value="NZ_CP037452.1"/>
</dbReference>
<sequence precursor="true">MTCIPKKSIRCVFLLGILLCSSHVEAEEFTYDFATAEWEPLVFRAIGTKATPPGKQTEGGMLLTAPDEKSKKTQVGYATRFAVKGDFEITVGYKMRQIARPEKGYGTGLMVKLFKTDNERANFSRSMKADGEQKLSTAMWVKKKDAWTPLVERVPSEESSGELKLVRKNATLTFLVKEGDALEFKELRQVRFGPEPLKRIEIMADTGGDQQPVKVLLTKLTMNAKEMLHSAAPLPEVKTVWTVWTISGIAVAILVVLLGTILWYQRR</sequence>
<keyword evidence="1" id="KW-0812">Transmembrane</keyword>
<evidence type="ECO:0000259" key="3">
    <source>
        <dbReference type="Pfam" id="PF07622"/>
    </source>
</evidence>
<dbReference type="Pfam" id="PF07622">
    <property type="entry name" value="DUF1583"/>
    <property type="match status" value="1"/>
</dbReference>
<feature type="domain" description="DUF1583" evidence="3">
    <location>
        <begin position="26"/>
        <end position="236"/>
    </location>
</feature>
<organism evidence="4 5">
    <name type="scientific">Gimesia fumaroli</name>
    <dbReference type="NCBI Taxonomy" id="2527976"/>
    <lineage>
        <taxon>Bacteria</taxon>
        <taxon>Pseudomonadati</taxon>
        <taxon>Planctomycetota</taxon>
        <taxon>Planctomycetia</taxon>
        <taxon>Planctomycetales</taxon>
        <taxon>Planctomycetaceae</taxon>
        <taxon>Gimesia</taxon>
    </lineage>
</organism>
<keyword evidence="1" id="KW-1133">Transmembrane helix</keyword>
<evidence type="ECO:0000256" key="1">
    <source>
        <dbReference type="SAM" id="Phobius"/>
    </source>
</evidence>